<dbReference type="EMBL" id="VOBR01000004">
    <property type="protein sequence ID" value="TWP52901.1"/>
    <property type="molecule type" value="Genomic_DNA"/>
</dbReference>
<dbReference type="Gene3D" id="3.20.20.80">
    <property type="entry name" value="Glycosidases"/>
    <property type="match status" value="1"/>
</dbReference>
<keyword evidence="3" id="KW-1185">Reference proteome</keyword>
<feature type="domain" description="Rv2525c-like glycoside hydrolase-like" evidence="1">
    <location>
        <begin position="310"/>
        <end position="492"/>
    </location>
</feature>
<dbReference type="Proteomes" id="UP000316639">
    <property type="component" value="Unassembled WGS sequence"/>
</dbReference>
<dbReference type="InterPro" id="IPR015020">
    <property type="entry name" value="Rv2525c-like_Glyco_Hydro-like"/>
</dbReference>
<dbReference type="Pfam" id="PF08924">
    <property type="entry name" value="Rv2525c_GlyHyd-like"/>
    <property type="match status" value="1"/>
</dbReference>
<protein>
    <submittedName>
        <fullName evidence="2">DUF1906 domain-containing protein</fullName>
    </submittedName>
</protein>
<dbReference type="AlphaFoldDB" id="A0A563EZI8"/>
<gene>
    <name evidence="2" type="ORF">FKR81_07245</name>
</gene>
<evidence type="ECO:0000313" key="2">
    <source>
        <dbReference type="EMBL" id="TWP52901.1"/>
    </source>
</evidence>
<evidence type="ECO:0000313" key="3">
    <source>
        <dbReference type="Proteomes" id="UP000316639"/>
    </source>
</evidence>
<dbReference type="RefSeq" id="WP_146350154.1">
    <property type="nucleotide sequence ID" value="NZ_VOBR01000004.1"/>
</dbReference>
<sequence>MDQKVLDAQKWVNATYGGVAGYERCDEDGSTSWDVMYSLTMGLQHELGISPVAANFGDGTYAKVAALGDVTASRNKNIIKIIQHALFCKGYWAGDVDGNWLVESQQAAAELKNNMGVDNSTSSQLFVKHIKALLTMDAYVLLSGGREEVRTIQRWLNSTYVQRSSFFIIPCDGHYTRDVQTALLKAIQYELGVPDDQATGYFGEGTKAGLRRNTIEPGSPAAWIRLFSAACVFNSPFFLFPNEWYATFTSSWTEGLGNWLRKFQEFSHIDPNGRGDFTTWAQLLVSTGDPDRKVTACDTRYHITASRSRALKNAGYVVVGRYLHEPPESTLDKEIQPGELQDIFSSGLRVFPIWQWNGRRLGDFTWSTGYDQGIMAHERASDVYKFNRGTTIYFAVDYDATTADINSNIIPYFQGVNAALKNRGKKYVIGVYGSRNVCSRVSAAVGARHSFVSGMSWGFSGNLGFSNPNNWSFNQIKEFKFNNSGDVFDLDNDVYRGTDIGCGPENVDKPGSPVDAFLGFMDRLYAAAVAYHNGDERYANLRVMEFLRVQAYNSIPWDVLAGGGVSEDWIEFVANRIPRTEWIFGCQEPSFGVNFDAPHFGAAASLGHIWGLGPGNLFSRGDFAGWAGDLVSFYGSWRRFDEEYASGYQYCTDRLMKVNVDSPYKLEDIVADADAVIMLDAIKRGAKINEALRAHLTGNGHVNRFRTFYNLRFGGSLANVAEAARNALIPKTAQNDPVMEGMHEGVVYDDAGGPAVLPKHLPAYKLDPFIQGFVDTIDRLVRG</sequence>
<name>A0A563EZI8_9PSEU</name>
<proteinExistence type="predicted"/>
<dbReference type="InterPro" id="IPR017853">
    <property type="entry name" value="GH"/>
</dbReference>
<comment type="caution">
    <text evidence="2">The sequence shown here is derived from an EMBL/GenBank/DDBJ whole genome shotgun (WGS) entry which is preliminary data.</text>
</comment>
<evidence type="ECO:0000259" key="1">
    <source>
        <dbReference type="Pfam" id="PF08924"/>
    </source>
</evidence>
<reference evidence="2 3" key="1">
    <citation type="submission" date="2019-07" db="EMBL/GenBank/DDBJ databases">
        <title>Lentzea xizangensis sp. nov., isolated from Qinghai-Tibetan Plateau Soils.</title>
        <authorList>
            <person name="Huang J."/>
        </authorList>
    </citation>
    <scope>NUCLEOTIDE SEQUENCE [LARGE SCALE GENOMIC DNA]</scope>
    <source>
        <strain evidence="2 3">FXJ1.1311</strain>
    </source>
</reference>
<dbReference type="OrthoDB" id="1795295at2"/>
<organism evidence="2 3">
    <name type="scientific">Lentzea tibetensis</name>
    <dbReference type="NCBI Taxonomy" id="2591470"/>
    <lineage>
        <taxon>Bacteria</taxon>
        <taxon>Bacillati</taxon>
        <taxon>Actinomycetota</taxon>
        <taxon>Actinomycetes</taxon>
        <taxon>Pseudonocardiales</taxon>
        <taxon>Pseudonocardiaceae</taxon>
        <taxon>Lentzea</taxon>
    </lineage>
</organism>
<dbReference type="SUPFAM" id="SSF51445">
    <property type="entry name" value="(Trans)glycosidases"/>
    <property type="match status" value="1"/>
</dbReference>
<accession>A0A563EZI8</accession>
<dbReference type="CDD" id="cd06418">
    <property type="entry name" value="GH25_BacA-like"/>
    <property type="match status" value="1"/>
</dbReference>